<evidence type="ECO:0000313" key="8">
    <source>
        <dbReference type="Proteomes" id="UP001203512"/>
    </source>
</evidence>
<feature type="transmembrane region" description="Helical" evidence="6">
    <location>
        <begin position="207"/>
        <end position="224"/>
    </location>
</feature>
<keyword evidence="3 6" id="KW-0812">Transmembrane</keyword>
<evidence type="ECO:0000256" key="3">
    <source>
        <dbReference type="ARBA" id="ARBA00022692"/>
    </source>
</evidence>
<feature type="transmembrane region" description="Helical" evidence="6">
    <location>
        <begin position="150"/>
        <end position="170"/>
    </location>
</feature>
<keyword evidence="2" id="KW-1003">Cell membrane</keyword>
<dbReference type="PANTHER" id="PTHR39087">
    <property type="entry name" value="UPF0104 MEMBRANE PROTEIN MJ1595"/>
    <property type="match status" value="1"/>
</dbReference>
<organism evidence="7 8">
    <name type="scientific">Sphingobium agri</name>
    <dbReference type="NCBI Taxonomy" id="2933566"/>
    <lineage>
        <taxon>Bacteria</taxon>
        <taxon>Pseudomonadati</taxon>
        <taxon>Pseudomonadota</taxon>
        <taxon>Alphaproteobacteria</taxon>
        <taxon>Sphingomonadales</taxon>
        <taxon>Sphingomonadaceae</taxon>
        <taxon>Sphingobium</taxon>
    </lineage>
</organism>
<feature type="transmembrane region" description="Helical" evidence="6">
    <location>
        <begin position="230"/>
        <end position="252"/>
    </location>
</feature>
<feature type="transmembrane region" description="Helical" evidence="6">
    <location>
        <begin position="259"/>
        <end position="282"/>
    </location>
</feature>
<feature type="transmembrane region" description="Helical" evidence="6">
    <location>
        <begin position="33"/>
        <end position="51"/>
    </location>
</feature>
<dbReference type="Pfam" id="PF03706">
    <property type="entry name" value="LPG_synthase_TM"/>
    <property type="match status" value="1"/>
</dbReference>
<name>A0ABT0DZJ5_9SPHN</name>
<comment type="caution">
    <text evidence="7">The sequence shown here is derived from an EMBL/GenBank/DDBJ whole genome shotgun (WGS) entry which is preliminary data.</text>
</comment>
<dbReference type="InterPro" id="IPR022791">
    <property type="entry name" value="L-PG_synthase/AglD"/>
</dbReference>
<feature type="transmembrane region" description="Helical" evidence="6">
    <location>
        <begin position="302"/>
        <end position="326"/>
    </location>
</feature>
<dbReference type="Proteomes" id="UP001203512">
    <property type="component" value="Unassembled WGS sequence"/>
</dbReference>
<evidence type="ECO:0000256" key="4">
    <source>
        <dbReference type="ARBA" id="ARBA00022989"/>
    </source>
</evidence>
<proteinExistence type="predicted"/>
<comment type="subcellular location">
    <subcellularLocation>
        <location evidence="1">Cell membrane</location>
        <topology evidence="1">Multi-pass membrane protein</topology>
    </subcellularLocation>
</comment>
<evidence type="ECO:0000256" key="2">
    <source>
        <dbReference type="ARBA" id="ARBA00022475"/>
    </source>
</evidence>
<evidence type="ECO:0000313" key="7">
    <source>
        <dbReference type="EMBL" id="MCK0532547.1"/>
    </source>
</evidence>
<accession>A0ABT0DZJ5</accession>
<evidence type="ECO:0000256" key="5">
    <source>
        <dbReference type="ARBA" id="ARBA00023136"/>
    </source>
</evidence>
<feature type="transmembrane region" description="Helical" evidence="6">
    <location>
        <begin position="63"/>
        <end position="87"/>
    </location>
</feature>
<reference evidence="7 8" key="1">
    <citation type="submission" date="2022-04" db="EMBL/GenBank/DDBJ databases">
        <authorList>
            <person name="Huq M.A."/>
        </authorList>
    </citation>
    <scope>NUCLEOTIDE SEQUENCE [LARGE SCALE GENOMIC DNA]</scope>
    <source>
        <strain evidence="7 8">MAH-33</strain>
    </source>
</reference>
<evidence type="ECO:0000256" key="1">
    <source>
        <dbReference type="ARBA" id="ARBA00004651"/>
    </source>
</evidence>
<keyword evidence="4 6" id="KW-1133">Transmembrane helix</keyword>
<keyword evidence="8" id="KW-1185">Reference proteome</keyword>
<evidence type="ECO:0000256" key="6">
    <source>
        <dbReference type="SAM" id="Phobius"/>
    </source>
</evidence>
<dbReference type="RefSeq" id="WP_247233068.1">
    <property type="nucleotide sequence ID" value="NZ_JALKHS010000010.1"/>
</dbReference>
<feature type="transmembrane region" description="Helical" evidence="6">
    <location>
        <begin position="176"/>
        <end position="195"/>
    </location>
</feature>
<gene>
    <name evidence="7" type="ORF">MU848_13230</name>
</gene>
<dbReference type="EMBL" id="JALKHS010000010">
    <property type="protein sequence ID" value="MCK0532547.1"/>
    <property type="molecule type" value="Genomic_DNA"/>
</dbReference>
<dbReference type="PANTHER" id="PTHR39087:SF2">
    <property type="entry name" value="UPF0104 MEMBRANE PROTEIN MJ1595"/>
    <property type="match status" value="1"/>
</dbReference>
<sequence length="335" mass="36352">MASDTTWWNQTGSQLLALGDWCAREGRRAPVRLVLHVAIGVAFLWLFLRQVDLGPALAAAGRASILPLSIALAAYAADFLLRAARFWLLLMRASGQSLPWARVPGPFIASFGISDLLPLRAGDVFRLLWFQRNMGLRSGTVLGAMMVERFFDLFTLLLLGLGIFAWHVAGDWLVCLMLLILVCGVAGLLVLIASRMAEKAGSMRHKWLAWLVSAIGCFQMLRSLRLLAGLTAMSLLCWLLEAMVMMGAWISLNGAMERWAAPVAAFVGSTLGTLFPGLPGHFGTFELFGLEIFSRSGVEPGFAAAVLLLAHLLLWAPTALFAILWLPLSGSGKTA</sequence>
<keyword evidence="5 6" id="KW-0472">Membrane</keyword>
<protein>
    <submittedName>
        <fullName evidence="7">Flippase-like domain-containing protein</fullName>
    </submittedName>
</protein>